<evidence type="ECO:0000256" key="1">
    <source>
        <dbReference type="ARBA" id="ARBA00022614"/>
    </source>
</evidence>
<evidence type="ECO:0000256" key="3">
    <source>
        <dbReference type="SAM" id="Coils"/>
    </source>
</evidence>
<accession>A0A9Q0RIY2</accession>
<feature type="transmembrane region" description="Helical" evidence="5">
    <location>
        <begin position="1634"/>
        <end position="1655"/>
    </location>
</feature>
<comment type="caution">
    <text evidence="6">The sequence shown here is derived from an EMBL/GenBank/DDBJ whole genome shotgun (WGS) entry which is preliminary data.</text>
</comment>
<keyword evidence="5" id="KW-0472">Membrane</keyword>
<dbReference type="Gene3D" id="3.80.10.10">
    <property type="entry name" value="Ribonuclease Inhibitor"/>
    <property type="match status" value="8"/>
</dbReference>
<feature type="compositionally biased region" description="Basic and acidic residues" evidence="4">
    <location>
        <begin position="2024"/>
        <end position="2036"/>
    </location>
</feature>
<dbReference type="InterPro" id="IPR032675">
    <property type="entry name" value="LRR_dom_sf"/>
</dbReference>
<feature type="region of interest" description="Disordered" evidence="4">
    <location>
        <begin position="653"/>
        <end position="673"/>
    </location>
</feature>
<feature type="transmembrane region" description="Helical" evidence="5">
    <location>
        <begin position="1955"/>
        <end position="1975"/>
    </location>
</feature>
<evidence type="ECO:0000313" key="6">
    <source>
        <dbReference type="EMBL" id="KAJ5080249.1"/>
    </source>
</evidence>
<dbReference type="SUPFAM" id="SSF52047">
    <property type="entry name" value="RNI-like"/>
    <property type="match status" value="1"/>
</dbReference>
<dbReference type="Proteomes" id="UP001149090">
    <property type="component" value="Unassembled WGS sequence"/>
</dbReference>
<dbReference type="Pfam" id="PF13855">
    <property type="entry name" value="LRR_8"/>
    <property type="match status" value="2"/>
</dbReference>
<dbReference type="SMART" id="SM00368">
    <property type="entry name" value="LRR_RI"/>
    <property type="match status" value="6"/>
</dbReference>
<feature type="transmembrane region" description="Helical" evidence="5">
    <location>
        <begin position="1675"/>
        <end position="1693"/>
    </location>
</feature>
<keyword evidence="5" id="KW-0812">Transmembrane</keyword>
<evidence type="ECO:0000256" key="4">
    <source>
        <dbReference type="SAM" id="MobiDB-lite"/>
    </source>
</evidence>
<proteinExistence type="predicted"/>
<dbReference type="OrthoDB" id="266138at2759"/>
<keyword evidence="7" id="KW-1185">Reference proteome</keyword>
<dbReference type="SMART" id="SM00365">
    <property type="entry name" value="LRR_SD22"/>
    <property type="match status" value="10"/>
</dbReference>
<keyword evidence="5" id="KW-1133">Transmembrane helix</keyword>
<feature type="compositionally biased region" description="Acidic residues" evidence="4">
    <location>
        <begin position="653"/>
        <end position="662"/>
    </location>
</feature>
<feature type="coiled-coil region" evidence="3">
    <location>
        <begin position="2113"/>
        <end position="2143"/>
    </location>
</feature>
<evidence type="ECO:0000256" key="2">
    <source>
        <dbReference type="ARBA" id="ARBA00022737"/>
    </source>
</evidence>
<dbReference type="InterPro" id="IPR003591">
    <property type="entry name" value="Leu-rich_rpt_typical-subtyp"/>
</dbReference>
<dbReference type="InterPro" id="IPR050836">
    <property type="entry name" value="SDS22/Internalin_LRR"/>
</dbReference>
<feature type="transmembrane region" description="Helical" evidence="5">
    <location>
        <begin position="1580"/>
        <end position="1599"/>
    </location>
</feature>
<feature type="compositionally biased region" description="Acidic residues" evidence="4">
    <location>
        <begin position="2037"/>
        <end position="2049"/>
    </location>
</feature>
<dbReference type="PROSITE" id="PS51450">
    <property type="entry name" value="LRR"/>
    <property type="match status" value="4"/>
</dbReference>
<dbReference type="PANTHER" id="PTHR46652">
    <property type="entry name" value="LEUCINE-RICH REPEAT AND IQ DOMAIN-CONTAINING PROTEIN 1-RELATED"/>
    <property type="match status" value="1"/>
</dbReference>
<evidence type="ECO:0000313" key="7">
    <source>
        <dbReference type="Proteomes" id="UP001149090"/>
    </source>
</evidence>
<dbReference type="SMART" id="SM00369">
    <property type="entry name" value="LRR_TYP"/>
    <property type="match status" value="7"/>
</dbReference>
<feature type="compositionally biased region" description="Polar residues" evidence="4">
    <location>
        <begin position="1455"/>
        <end position="1476"/>
    </location>
</feature>
<name>A0A9Q0RIY2_ANAIG</name>
<feature type="transmembrane region" description="Helical" evidence="5">
    <location>
        <begin position="1906"/>
        <end position="1935"/>
    </location>
</feature>
<feature type="region of interest" description="Disordered" evidence="4">
    <location>
        <begin position="2014"/>
        <end position="2055"/>
    </location>
</feature>
<sequence>MKNYSRIHFDQFDSSLKSLNSLPKSRRGKSSQFQTQKIKFSKLTKYFLTKDINQYTEDTPFSFRDKSIEESLEPVYNISFNDEIPFIEEPLYGFEPPGFNLKEYFKERKSRNFVRFTPHIFGKKLSPLRLPSQIPKDEQLLNPKHLKKAKRSHTALISFTGLNLNKKTFPIFISQISSFKFVEVLILIGCKLSTVAGIELPRLRICDLRNNLIKTKKGLQTFFRTSPNIEILDLKGNPICEDPNFRSITIAQLPRLSLLNGQEVGIDEKIDAIKKYAPKNIQKKIGDIKWDLVICSIPEIRTMPGWYPQNIVNLVLPNQGISSFHVGTFVSLQLLDLSGNEIVTLQGTGLEQCDKLLSLSMQNNKIGDLSNAVLSVLPFCPSLQHVNLSQNLIKDYRSQVIYACRNLRGTNRQPGLSTIDDKGVTSEEYIQSLYQAGAMNQLEIEKTKWMLLEFQQFGHFQLRGIDKFTKYIKAISFPSSNLGYSSVNKFNQIEVLVLQNNNLTEVKGIRKLKKLRWLDLSKNPNLNIIKTLQSLKEITTLEIAAFASDISTDIVSDGLKPKILKTTFSQSNQNEKTSLSASNTQYRGRVLSSLVPNNTKLTTIDTYAITVIERADAYLTQGMDSKMVEKYRFYLAVTLNATKDLKQIDEIDENEDENENENENQNQNENQDENENQFENQFGEYENNENDEKIKKQQSSVRSLQDIDDDFLEILGQSPTIRFPTNTWIEEINFSPSEVEPGKQYEISKVISLKHLCRLQLKYANFDGFENLEKLNLSNNQLENIETLGLVNLPKLQELDLSYNKIGNKVSELSALFDKLGVLEMVALRGNPCMKDSNSRQSILNGMTSIRQMKSRLRVIDSEITIGERVNAWKAQGVSEKQCEELRFQAVIFVRFKNKSELDLSNCELSEIDLSDEQFKDLEKLNLQTNLFVSLKKIKGLAGLTQLKVLDLRNNKLKKLDRVLELIGNFPSLLSVGFSGNKFEDYSAKNIISRIYQLRDPNYTLQYLDSKEISAEDIIQLINKTSLKEHKKKKSMKNLKIGGETYHMEMDDDKFRFQLNFNRRFRQYGVNVPKSEMLELDLSNCDLRKIDLQEFKSLKKLSLQNNHITDESFQNSNILQIAQLEELDISGNKLKDANKFSQVINILYNLKSLFIANNPMFGKDTPNERSKFLGKIPNVFQRPTLAFLNGKKITIRELTQALTLQNNESAERMRINMIAHRLELEPSGYTQLRLVDYEIKIFYDVRMFEDLTHLSLGYNKITNLNGQGLEYLHKLRVLDLRNNQISVFADAIQIIQEISTLRRLYLQNCTGRSDTQKPEAYIKDVCMTLRGLEMLDGISNPYPLQPEHWEELSKLMKITNGKIGNPHKITVLDLSNKKFASNLFEPVLSSLSVLPIKDLIMKDNPWENVPHYWFKIVYAIKSLQSLDGVAISIAQRDNAINHLARLNLIPKKPRTTQNVPNAKNPENSQNVTNQENAGKVKFEDQNNGKKKGDELLDNRDFVDKNMNKIVSGAGVVTGAMVTDTGDIDLDPNRYNSGAQEGIDLFQQGQEEVKTGMARFDSSIGTFDGIPGRFLTKGEIVISYLQILGVLITLINPDLWPDVFLRFSWITFPFSIDIDFLVVAFDIHVPFQFEYAKFVVFMALPIALYLVFLIQFNRERWKRWYHFNWKSTRAKIWISLVILIAITVIVGIFIDWNDFRDNDYKMTATQNGFILVFSGVFILLYFLSYLVIRNFRKHWDDDRHWFRYQKHKDRFILFALAVLYLPLARVILYNFKCDSTQSHLLPFPSYPCPRSIGDFKALQWISIVFGLLYIFGMPFFFLYLIRKSIKEIDTIYRVTEDLKEIKELKKKELKTEEHKKLIKQKKRKFKIRYSRVVKDYKCFQAYLYNSYKRSTCYYKPLQMLEKFLLILMTVAFTSEKILVAVVCGLMAVFTLIDLVVSPLSNSLESIMETSARISNTVNVFMGVLLAYSLWGINNASSGTVLLLSVLICLAIVLLIFIFEPILRCCKKKPSKTLSLDDSENRDEKPLKPIIQKEDSEDDLDKIDDDNNNNKIDYQKIDNNKIDNINDNNDEMMDLDDLDIQDDSRAHNQGQSFFIEDDFIQLENFDDFQDLDDLDQDENQIENQNQNQNQDENLYDFLENDDTQQDSAPKLNIPKHIKKQLSYSGTLSLNRKQVISTDFNVETLRMRQNLKHDLEKTITKSQVDQYLFDELRLESSDDN</sequence>
<feature type="transmembrane region" description="Helical" evidence="5">
    <location>
        <begin position="1754"/>
        <end position="1774"/>
    </location>
</feature>
<keyword evidence="3" id="KW-0175">Coiled coil</keyword>
<reference evidence="6" key="1">
    <citation type="submission" date="2022-10" db="EMBL/GenBank/DDBJ databases">
        <title>Novel sulphate-reducing endosymbionts in the free-living metamonad Anaeramoeba.</title>
        <authorList>
            <person name="Jerlstrom-Hultqvist J."/>
            <person name="Cepicka I."/>
            <person name="Gallot-Lavallee L."/>
            <person name="Salas-Leiva D."/>
            <person name="Curtis B.A."/>
            <person name="Zahonova K."/>
            <person name="Pipaliya S."/>
            <person name="Dacks J."/>
            <person name="Roger A.J."/>
        </authorList>
    </citation>
    <scope>NUCLEOTIDE SEQUENCE</scope>
    <source>
        <strain evidence="6">BMAN</strain>
    </source>
</reference>
<evidence type="ECO:0000256" key="5">
    <source>
        <dbReference type="SAM" id="Phobius"/>
    </source>
</evidence>
<organism evidence="6 7">
    <name type="scientific">Anaeramoeba ignava</name>
    <name type="common">Anaerobic marine amoeba</name>
    <dbReference type="NCBI Taxonomy" id="1746090"/>
    <lineage>
        <taxon>Eukaryota</taxon>
        <taxon>Metamonada</taxon>
        <taxon>Anaeramoebidae</taxon>
        <taxon>Anaeramoeba</taxon>
    </lineage>
</organism>
<dbReference type="EMBL" id="JAPDFW010000011">
    <property type="protein sequence ID" value="KAJ5080249.1"/>
    <property type="molecule type" value="Genomic_DNA"/>
</dbReference>
<protein>
    <submittedName>
        <fullName evidence="6">Leucine rich repeat protein</fullName>
    </submittedName>
</protein>
<dbReference type="SUPFAM" id="SSF52058">
    <property type="entry name" value="L domain-like"/>
    <property type="match status" value="2"/>
</dbReference>
<feature type="transmembrane region" description="Helical" evidence="5">
    <location>
        <begin position="1803"/>
        <end position="1824"/>
    </location>
</feature>
<keyword evidence="1" id="KW-0433">Leucine-rich repeat</keyword>
<feature type="transmembrane region" description="Helical" evidence="5">
    <location>
        <begin position="1713"/>
        <end position="1734"/>
    </location>
</feature>
<feature type="region of interest" description="Disordered" evidence="4">
    <location>
        <begin position="1453"/>
        <end position="1495"/>
    </location>
</feature>
<feature type="transmembrane region" description="Helical" evidence="5">
    <location>
        <begin position="1982"/>
        <end position="2001"/>
    </location>
</feature>
<keyword evidence="2" id="KW-0677">Repeat</keyword>
<dbReference type="InterPro" id="IPR001611">
    <property type="entry name" value="Leu-rich_rpt"/>
</dbReference>
<feature type="compositionally biased region" description="Basic and acidic residues" evidence="4">
    <location>
        <begin position="1478"/>
        <end position="1495"/>
    </location>
</feature>
<dbReference type="PANTHER" id="PTHR46652:SF3">
    <property type="entry name" value="LEUCINE-RICH REPEAT-CONTAINING PROTEIN 9"/>
    <property type="match status" value="1"/>
</dbReference>
<feature type="transmembrane region" description="Helical" evidence="5">
    <location>
        <begin position="1606"/>
        <end position="1628"/>
    </location>
</feature>
<gene>
    <name evidence="6" type="ORF">M0811_03733</name>
</gene>